<keyword evidence="2" id="KW-1185">Reference proteome</keyword>
<gene>
    <name evidence="1" type="ORF">ERUC_LOCUS28986</name>
</gene>
<dbReference type="EMBL" id="CAKOAT010355154">
    <property type="protein sequence ID" value="CAH8363230.1"/>
    <property type="molecule type" value="Genomic_DNA"/>
</dbReference>
<accession>A0ABC8KZ51</accession>
<evidence type="ECO:0000313" key="1">
    <source>
        <dbReference type="EMBL" id="CAH8363230.1"/>
    </source>
</evidence>
<dbReference type="Proteomes" id="UP001642260">
    <property type="component" value="Unassembled WGS sequence"/>
</dbReference>
<reference evidence="1 2" key="1">
    <citation type="submission" date="2022-03" db="EMBL/GenBank/DDBJ databases">
        <authorList>
            <person name="Macdonald S."/>
            <person name="Ahmed S."/>
            <person name="Newling K."/>
        </authorList>
    </citation>
    <scope>NUCLEOTIDE SEQUENCE [LARGE SCALE GENOMIC DNA]</scope>
</reference>
<name>A0ABC8KZ51_ERUVS</name>
<protein>
    <submittedName>
        <fullName evidence="1">Uncharacterized protein</fullName>
    </submittedName>
</protein>
<proteinExistence type="predicted"/>
<sequence>MVIAEDSIVSRSDLVDDRFFLSLPNYGEIEKRVTKKSAFLTEEFMILVMYRPFKFLAKTDRGFSFV</sequence>
<dbReference type="AlphaFoldDB" id="A0ABC8KZ51"/>
<evidence type="ECO:0000313" key="2">
    <source>
        <dbReference type="Proteomes" id="UP001642260"/>
    </source>
</evidence>
<organism evidence="1 2">
    <name type="scientific">Eruca vesicaria subsp. sativa</name>
    <name type="common">Garden rocket</name>
    <name type="synonym">Eruca sativa</name>
    <dbReference type="NCBI Taxonomy" id="29727"/>
    <lineage>
        <taxon>Eukaryota</taxon>
        <taxon>Viridiplantae</taxon>
        <taxon>Streptophyta</taxon>
        <taxon>Embryophyta</taxon>
        <taxon>Tracheophyta</taxon>
        <taxon>Spermatophyta</taxon>
        <taxon>Magnoliopsida</taxon>
        <taxon>eudicotyledons</taxon>
        <taxon>Gunneridae</taxon>
        <taxon>Pentapetalae</taxon>
        <taxon>rosids</taxon>
        <taxon>malvids</taxon>
        <taxon>Brassicales</taxon>
        <taxon>Brassicaceae</taxon>
        <taxon>Brassiceae</taxon>
        <taxon>Eruca</taxon>
    </lineage>
</organism>
<comment type="caution">
    <text evidence="1">The sequence shown here is derived from an EMBL/GenBank/DDBJ whole genome shotgun (WGS) entry which is preliminary data.</text>
</comment>